<dbReference type="EMBL" id="LT618793">
    <property type="protein sequence ID" value="SCQ81461.1"/>
    <property type="molecule type" value="Genomic_DNA"/>
</dbReference>
<keyword evidence="1" id="KW-0472">Membrane</keyword>
<evidence type="ECO:0000259" key="2">
    <source>
        <dbReference type="Pfam" id="PF07853"/>
    </source>
</evidence>
<name>A0A509MII4_9ACTN</name>
<evidence type="ECO:0000313" key="3">
    <source>
        <dbReference type="EMBL" id="SCQ81461.1"/>
    </source>
</evidence>
<accession>A0A509MII4</accession>
<evidence type="ECO:0000256" key="1">
    <source>
        <dbReference type="SAM" id="Phobius"/>
    </source>
</evidence>
<sequence length="176" mass="19285">MTDPLNPPRGFWECSCPALVMLVIGLAINVAAWTQMPEVVPQHAGVTGQVDSWTSRNGFLAFTVISIVLFTAALLGASAAVGLSSEGLHASGKRAERVTYWQHPDRWPIFRPRLWSLMAWFTGWFIVALAVGLNLFALSPRLNLPGWTLPIVILGVTGAALAWFVVRMFRLLDADV</sequence>
<feature type="transmembrane region" description="Helical" evidence="1">
    <location>
        <begin position="144"/>
        <end position="166"/>
    </location>
</feature>
<feature type="transmembrane region" description="Helical" evidence="1">
    <location>
        <begin position="114"/>
        <end position="138"/>
    </location>
</feature>
<gene>
    <name evidence="3" type="ORF">PFR_JS23_1943</name>
</gene>
<feature type="transmembrane region" description="Helical" evidence="1">
    <location>
        <begin position="59"/>
        <end position="84"/>
    </location>
</feature>
<keyword evidence="1" id="KW-0812">Transmembrane</keyword>
<keyword evidence="1" id="KW-1133">Transmembrane helix</keyword>
<dbReference type="Proteomes" id="UP000250080">
    <property type="component" value="Chromosome I"/>
</dbReference>
<organism evidence="3 4">
    <name type="scientific">Propionibacterium freudenreichii</name>
    <dbReference type="NCBI Taxonomy" id="1744"/>
    <lineage>
        <taxon>Bacteria</taxon>
        <taxon>Bacillati</taxon>
        <taxon>Actinomycetota</taxon>
        <taxon>Actinomycetes</taxon>
        <taxon>Propionibacteriales</taxon>
        <taxon>Propionibacteriaceae</taxon>
        <taxon>Propionibacterium</taxon>
    </lineage>
</organism>
<reference evidence="3 4" key="1">
    <citation type="submission" date="2016-09" db="EMBL/GenBank/DDBJ databases">
        <authorList>
            <person name="Laine KS P."/>
        </authorList>
    </citation>
    <scope>NUCLEOTIDE SEQUENCE [LARGE SCALE GENOMIC DNA]</scope>
    <source>
        <strain evidence="3">PFRJS-23</strain>
    </source>
</reference>
<dbReference type="AlphaFoldDB" id="A0A509MII4"/>
<dbReference type="InterPro" id="IPR012867">
    <property type="entry name" value="DUF1648"/>
</dbReference>
<proteinExistence type="predicted"/>
<feature type="domain" description="DUF1648" evidence="2">
    <location>
        <begin position="21"/>
        <end position="66"/>
    </location>
</feature>
<protein>
    <recommendedName>
        <fullName evidence="2">DUF1648 domain-containing protein</fullName>
    </recommendedName>
</protein>
<feature type="transmembrane region" description="Helical" evidence="1">
    <location>
        <begin position="12"/>
        <end position="33"/>
    </location>
</feature>
<dbReference type="Pfam" id="PF07853">
    <property type="entry name" value="DUF1648"/>
    <property type="match status" value="1"/>
</dbReference>
<evidence type="ECO:0000313" key="4">
    <source>
        <dbReference type="Proteomes" id="UP000250080"/>
    </source>
</evidence>